<dbReference type="PANTHER" id="PTHR35936">
    <property type="entry name" value="MEMBRANE-BOUND LYTIC MUREIN TRANSGLYCOSYLASE F"/>
    <property type="match status" value="1"/>
</dbReference>
<evidence type="ECO:0000259" key="6">
    <source>
        <dbReference type="SMART" id="SM00079"/>
    </source>
</evidence>
<dbReference type="InterPro" id="IPR001320">
    <property type="entry name" value="Iontro_rcpt_C"/>
</dbReference>
<keyword evidence="8" id="KW-1185">Reference proteome</keyword>
<evidence type="ECO:0000256" key="3">
    <source>
        <dbReference type="SAM" id="MobiDB-lite"/>
    </source>
</evidence>
<evidence type="ECO:0000313" key="7">
    <source>
        <dbReference type="EMBL" id="REC93580.1"/>
    </source>
</evidence>
<feature type="signal peptide" evidence="4">
    <location>
        <begin position="1"/>
        <end position="30"/>
    </location>
</feature>
<dbReference type="SUPFAM" id="SSF53850">
    <property type="entry name" value="Periplasmic binding protein-like II"/>
    <property type="match status" value="1"/>
</dbReference>
<dbReference type="OrthoDB" id="368476at2"/>
<feature type="region of interest" description="Disordered" evidence="3">
    <location>
        <begin position="250"/>
        <end position="270"/>
    </location>
</feature>
<dbReference type="CDD" id="cd13709">
    <property type="entry name" value="PBP2_YxeM"/>
    <property type="match status" value="1"/>
</dbReference>
<feature type="domain" description="Solute-binding protein family 3/N-terminal" evidence="5">
    <location>
        <begin position="32"/>
        <end position="253"/>
    </location>
</feature>
<proteinExistence type="inferred from homology"/>
<dbReference type="Pfam" id="PF00497">
    <property type="entry name" value="SBP_bac_3"/>
    <property type="match status" value="1"/>
</dbReference>
<dbReference type="RefSeq" id="WP_115855166.1">
    <property type="nucleotide sequence ID" value="NZ_QRDJ01000009.1"/>
</dbReference>
<dbReference type="GO" id="GO:0015276">
    <property type="term" value="F:ligand-gated monoatomic ion channel activity"/>
    <property type="evidence" value="ECO:0007669"/>
    <property type="project" value="InterPro"/>
</dbReference>
<dbReference type="Gene3D" id="3.40.190.10">
    <property type="entry name" value="Periplasmic binding protein-like II"/>
    <property type="match status" value="2"/>
</dbReference>
<comment type="similarity">
    <text evidence="1">Belongs to the bacterial solute-binding protein 3 family.</text>
</comment>
<dbReference type="InterPro" id="IPR001638">
    <property type="entry name" value="Solute-binding_3/MltF_N"/>
</dbReference>
<sequence>MTAFRTLARTLAITSLGLTTLLGTAMAAQADTLRVGMSGGYYPFTFVERDKLQGFEVDVMNAIGEQTGDDIQFVTASFSGLAGMLDSGRIDTIANQITITPERQAKYAFSAPYVYDGAQVVVRKGNDDIHGVEDLKGKTVIMNLGSNYETLLKELPYADEINLKTYESNIEQDVALGRADAFVMDRTSASQVIKDKPLPLQLAGQPFSRIENALPFRDNEEGRAQRDRVNQALETLRDNGELKAISEKWFGGDITEAPQTEGAEKNSDDA</sequence>
<evidence type="ECO:0000256" key="1">
    <source>
        <dbReference type="ARBA" id="ARBA00010333"/>
    </source>
</evidence>
<dbReference type="SMART" id="SM00079">
    <property type="entry name" value="PBPe"/>
    <property type="match status" value="1"/>
</dbReference>
<dbReference type="GO" id="GO:0016020">
    <property type="term" value="C:membrane"/>
    <property type="evidence" value="ECO:0007669"/>
    <property type="project" value="InterPro"/>
</dbReference>
<reference evidence="7 8" key="1">
    <citation type="submission" date="2018-07" db="EMBL/GenBank/DDBJ databases">
        <title>Genomic Encyclopedia of Type Strains, Phase IV (KMG-IV): sequencing the most valuable type-strain genomes for metagenomic binning, comparative biology and taxonomic classification.</title>
        <authorList>
            <person name="Goeker M."/>
        </authorList>
    </citation>
    <scope>NUCLEOTIDE SEQUENCE [LARGE SCALE GENOMIC DNA]</scope>
    <source>
        <strain evidence="7 8">DSM 14324</strain>
    </source>
</reference>
<feature type="chain" id="PRO_5017589409" evidence="4">
    <location>
        <begin position="31"/>
        <end position="270"/>
    </location>
</feature>
<keyword evidence="2 4" id="KW-0732">Signal</keyword>
<dbReference type="Proteomes" id="UP000256334">
    <property type="component" value="Unassembled WGS sequence"/>
</dbReference>
<feature type="domain" description="Ionotropic glutamate receptor C-terminal" evidence="6">
    <location>
        <begin position="32"/>
        <end position="252"/>
    </location>
</feature>
<name>A0A3D9DS53_9GAMM</name>
<protein>
    <submittedName>
        <fullName evidence="7">Amino acid ABC transporter substrate-binding protein (PAAT family)</fullName>
    </submittedName>
</protein>
<accession>A0A3D9DS53</accession>
<comment type="caution">
    <text evidence="7">The sequence shown here is derived from an EMBL/GenBank/DDBJ whole genome shotgun (WGS) entry which is preliminary data.</text>
</comment>
<organism evidence="7 8">
    <name type="scientific">Kushneria indalinina DSM 14324</name>
    <dbReference type="NCBI Taxonomy" id="1122140"/>
    <lineage>
        <taxon>Bacteria</taxon>
        <taxon>Pseudomonadati</taxon>
        <taxon>Pseudomonadota</taxon>
        <taxon>Gammaproteobacteria</taxon>
        <taxon>Oceanospirillales</taxon>
        <taxon>Halomonadaceae</taxon>
        <taxon>Kushneria</taxon>
    </lineage>
</organism>
<evidence type="ECO:0000259" key="5">
    <source>
        <dbReference type="SMART" id="SM00062"/>
    </source>
</evidence>
<evidence type="ECO:0000256" key="2">
    <source>
        <dbReference type="ARBA" id="ARBA00022729"/>
    </source>
</evidence>
<dbReference type="PANTHER" id="PTHR35936:SF19">
    <property type="entry name" value="AMINO-ACID-BINDING PROTEIN YXEM-RELATED"/>
    <property type="match status" value="1"/>
</dbReference>
<dbReference type="EMBL" id="QRDJ01000009">
    <property type="protein sequence ID" value="REC93580.1"/>
    <property type="molecule type" value="Genomic_DNA"/>
</dbReference>
<gene>
    <name evidence="7" type="ORF">C8D72_2926</name>
</gene>
<evidence type="ECO:0000313" key="8">
    <source>
        <dbReference type="Proteomes" id="UP000256334"/>
    </source>
</evidence>
<dbReference type="SMART" id="SM00062">
    <property type="entry name" value="PBPb"/>
    <property type="match status" value="1"/>
</dbReference>
<dbReference type="AlphaFoldDB" id="A0A3D9DS53"/>
<evidence type="ECO:0000256" key="4">
    <source>
        <dbReference type="SAM" id="SignalP"/>
    </source>
</evidence>